<dbReference type="EMBL" id="CAKOGP040001889">
    <property type="protein sequence ID" value="CAJ1955469.1"/>
    <property type="molecule type" value="Genomic_DNA"/>
</dbReference>
<evidence type="ECO:0000313" key="2">
    <source>
        <dbReference type="Proteomes" id="UP001295423"/>
    </source>
</evidence>
<keyword evidence="2" id="KW-1185">Reference proteome</keyword>
<organism evidence="1 2">
    <name type="scientific">Cylindrotheca closterium</name>
    <dbReference type="NCBI Taxonomy" id="2856"/>
    <lineage>
        <taxon>Eukaryota</taxon>
        <taxon>Sar</taxon>
        <taxon>Stramenopiles</taxon>
        <taxon>Ochrophyta</taxon>
        <taxon>Bacillariophyta</taxon>
        <taxon>Bacillariophyceae</taxon>
        <taxon>Bacillariophycidae</taxon>
        <taxon>Bacillariales</taxon>
        <taxon>Bacillariaceae</taxon>
        <taxon>Cylindrotheca</taxon>
    </lineage>
</organism>
<dbReference type="Proteomes" id="UP001295423">
    <property type="component" value="Unassembled WGS sequence"/>
</dbReference>
<reference evidence="1" key="1">
    <citation type="submission" date="2023-08" db="EMBL/GenBank/DDBJ databases">
        <authorList>
            <person name="Audoor S."/>
            <person name="Bilcke G."/>
        </authorList>
    </citation>
    <scope>NUCLEOTIDE SEQUENCE</scope>
</reference>
<comment type="caution">
    <text evidence="1">The sequence shown here is derived from an EMBL/GenBank/DDBJ whole genome shotgun (WGS) entry which is preliminary data.</text>
</comment>
<gene>
    <name evidence="1" type="ORF">CYCCA115_LOCUS15767</name>
</gene>
<evidence type="ECO:0000313" key="1">
    <source>
        <dbReference type="EMBL" id="CAJ1955469.1"/>
    </source>
</evidence>
<accession>A0AAD2FYH4</accession>
<protein>
    <submittedName>
        <fullName evidence="1">Uncharacterized protein</fullName>
    </submittedName>
</protein>
<dbReference type="AlphaFoldDB" id="A0AAD2FYH4"/>
<proteinExistence type="predicted"/>
<sequence length="207" mass="24025">MRIKDTVNVVCSIRKLAYCTRSSPVSGALFTKWDDDVNNADKWNGSCTGYAESYSDYPDAKSWEEKGIATFKMCNNQYDALEVWMENLLDPRLLADKGTPQFDNDWESRAFLFGLVTQCPLMIFGYNDPVDNKFNSQSYWNKEDPYNPHLRFLENPLPLIWLIAAPWADSSRDPVSKEASEEMRLIQRHNEFKKVEGCRRQQVQESL</sequence>
<name>A0AAD2FYH4_9STRA</name>